<dbReference type="SUPFAM" id="SSF55729">
    <property type="entry name" value="Acyl-CoA N-acyltransferases (Nat)"/>
    <property type="match status" value="1"/>
</dbReference>
<organism evidence="1 2">
    <name type="scientific">Polistes dominula</name>
    <name type="common">European paper wasp</name>
    <name type="synonym">Vespa dominula</name>
    <dbReference type="NCBI Taxonomy" id="743375"/>
    <lineage>
        <taxon>Eukaryota</taxon>
        <taxon>Metazoa</taxon>
        <taxon>Ecdysozoa</taxon>
        <taxon>Arthropoda</taxon>
        <taxon>Hexapoda</taxon>
        <taxon>Insecta</taxon>
        <taxon>Pterygota</taxon>
        <taxon>Neoptera</taxon>
        <taxon>Endopterygota</taxon>
        <taxon>Hymenoptera</taxon>
        <taxon>Apocrita</taxon>
        <taxon>Aculeata</taxon>
        <taxon>Vespoidea</taxon>
        <taxon>Vespidae</taxon>
        <taxon>Polistinae</taxon>
        <taxon>Polistini</taxon>
        <taxon>Polistes</taxon>
    </lineage>
</organism>
<sequence length="252" mass="28741">MNKKDDKLLEMEARIHAPLEWDSPIYCKIQDLHESLYDEACRLIKHHYFSDEPMCKAISLLKDKLSVNCYLKLIKTWMKDTTSLVALSANSGRVVGVAVTRINSDSEKTNIFSRNQIIEGKSLNLILQLLNEVTVQSNAYVQFGHDTYFRIYILCVHPTYHNKGIESALLRAFIQSARTMKLPAVGGVFTSGHNQSFADKIGFSILSEIRYSRWIVNEIVIFDDPGKGNYSVAFMGKILDYNDPSERHKDDV</sequence>
<dbReference type="InterPro" id="IPR016181">
    <property type="entry name" value="Acyl_CoA_acyltransferase"/>
</dbReference>
<dbReference type="PANTHER" id="PTHR20905">
    <property type="entry name" value="N-ACETYLTRANSFERASE-RELATED"/>
    <property type="match status" value="1"/>
</dbReference>
<dbReference type="PANTHER" id="PTHR20905:SF28">
    <property type="entry name" value="GH28833P-RELATED"/>
    <property type="match status" value="1"/>
</dbReference>
<keyword evidence="1" id="KW-1185">Reference proteome</keyword>
<dbReference type="RefSeq" id="XP_015175250.1">
    <property type="nucleotide sequence ID" value="XM_015319764.1"/>
</dbReference>
<accession>A0ABM1I4W3</accession>
<proteinExistence type="predicted"/>
<dbReference type="Proteomes" id="UP000694924">
    <property type="component" value="Unplaced"/>
</dbReference>
<name>A0ABM1I4W3_POLDO</name>
<evidence type="ECO:0000313" key="1">
    <source>
        <dbReference type="Proteomes" id="UP000694924"/>
    </source>
</evidence>
<dbReference type="GeneID" id="107065782"/>
<evidence type="ECO:0000313" key="2">
    <source>
        <dbReference type="RefSeq" id="XP_015175250.1"/>
    </source>
</evidence>
<reference evidence="2" key="1">
    <citation type="submission" date="2025-08" db="UniProtKB">
        <authorList>
            <consortium name="RefSeq"/>
        </authorList>
    </citation>
    <scope>IDENTIFICATION</scope>
    <source>
        <tissue evidence="2">Whole body</tissue>
    </source>
</reference>
<dbReference type="Gene3D" id="3.40.630.30">
    <property type="match status" value="1"/>
</dbReference>
<dbReference type="CDD" id="cd04301">
    <property type="entry name" value="NAT_SF"/>
    <property type="match status" value="1"/>
</dbReference>
<gene>
    <name evidence="2" type="primary">LOC107065782</name>
</gene>
<protein>
    <submittedName>
        <fullName evidence="2">Uncharacterized protein LOC107065782</fullName>
    </submittedName>
</protein>